<organism evidence="1 2">
    <name type="scientific">Acanthoscelides obtectus</name>
    <name type="common">Bean weevil</name>
    <name type="synonym">Bruchus obtectus</name>
    <dbReference type="NCBI Taxonomy" id="200917"/>
    <lineage>
        <taxon>Eukaryota</taxon>
        <taxon>Metazoa</taxon>
        <taxon>Ecdysozoa</taxon>
        <taxon>Arthropoda</taxon>
        <taxon>Hexapoda</taxon>
        <taxon>Insecta</taxon>
        <taxon>Pterygota</taxon>
        <taxon>Neoptera</taxon>
        <taxon>Endopterygota</taxon>
        <taxon>Coleoptera</taxon>
        <taxon>Polyphaga</taxon>
        <taxon>Cucujiformia</taxon>
        <taxon>Chrysomeloidea</taxon>
        <taxon>Chrysomelidae</taxon>
        <taxon>Bruchinae</taxon>
        <taxon>Bruchini</taxon>
        <taxon>Acanthoscelides</taxon>
    </lineage>
</organism>
<evidence type="ECO:0000313" key="1">
    <source>
        <dbReference type="EMBL" id="CAH1984305.1"/>
    </source>
</evidence>
<name>A0A9P0PFQ5_ACAOB</name>
<sequence>MFALSPVPMTNRRQSCFVLIGNSSVRYRSSHRDTINLFLNHCFYVPAMYLEKIIRKNIVTINLLFV</sequence>
<reference evidence="1" key="1">
    <citation type="submission" date="2022-03" db="EMBL/GenBank/DDBJ databases">
        <authorList>
            <person name="Sayadi A."/>
        </authorList>
    </citation>
    <scope>NUCLEOTIDE SEQUENCE</scope>
</reference>
<keyword evidence="2" id="KW-1185">Reference proteome</keyword>
<evidence type="ECO:0000313" key="2">
    <source>
        <dbReference type="Proteomes" id="UP001152888"/>
    </source>
</evidence>
<dbReference type="Proteomes" id="UP001152888">
    <property type="component" value="Unassembled WGS sequence"/>
</dbReference>
<accession>A0A9P0PFQ5</accession>
<gene>
    <name evidence="1" type="ORF">ACAOBT_LOCUS16017</name>
</gene>
<dbReference type="EMBL" id="CAKOFQ010006955">
    <property type="protein sequence ID" value="CAH1984305.1"/>
    <property type="molecule type" value="Genomic_DNA"/>
</dbReference>
<dbReference type="AlphaFoldDB" id="A0A9P0PFQ5"/>
<comment type="caution">
    <text evidence="1">The sequence shown here is derived from an EMBL/GenBank/DDBJ whole genome shotgun (WGS) entry which is preliminary data.</text>
</comment>
<protein>
    <submittedName>
        <fullName evidence="1">Uncharacterized protein</fullName>
    </submittedName>
</protein>
<proteinExistence type="predicted"/>